<dbReference type="Gene3D" id="3.40.1110.10">
    <property type="entry name" value="Calcium-transporting ATPase, cytoplasmic domain N"/>
    <property type="match status" value="1"/>
</dbReference>
<evidence type="ECO:0000256" key="3">
    <source>
        <dbReference type="ARBA" id="ARBA00022989"/>
    </source>
</evidence>
<protein>
    <submittedName>
        <fullName evidence="5">Uncharacterized protein</fullName>
    </submittedName>
</protein>
<dbReference type="InterPro" id="IPR018303">
    <property type="entry name" value="ATPase_P-typ_P_site"/>
</dbReference>
<feature type="non-terminal residue" evidence="5">
    <location>
        <position position="69"/>
    </location>
</feature>
<dbReference type="PROSITE" id="PS00154">
    <property type="entry name" value="ATPASE_E1_E2"/>
    <property type="match status" value="1"/>
</dbReference>
<comment type="caution">
    <text evidence="5">The sequence shown here is derived from an EMBL/GenBank/DDBJ whole genome shotgun (WGS) entry which is preliminary data.</text>
</comment>
<keyword evidence="3" id="KW-1133">Transmembrane helix</keyword>
<keyword evidence="2" id="KW-0812">Transmembrane</keyword>
<dbReference type="Gene3D" id="3.40.50.1000">
    <property type="entry name" value="HAD superfamily/HAD-like"/>
    <property type="match status" value="1"/>
</dbReference>
<comment type="subcellular location">
    <subcellularLocation>
        <location evidence="1">Membrane</location>
    </subcellularLocation>
</comment>
<dbReference type="EMBL" id="JASJQH010004582">
    <property type="protein sequence ID" value="KAK9754532.1"/>
    <property type="molecule type" value="Genomic_DNA"/>
</dbReference>
<evidence type="ECO:0000256" key="2">
    <source>
        <dbReference type="ARBA" id="ARBA00022692"/>
    </source>
</evidence>
<proteinExistence type="predicted"/>
<keyword evidence="4" id="KW-0472">Membrane</keyword>
<evidence type="ECO:0000256" key="1">
    <source>
        <dbReference type="ARBA" id="ARBA00004370"/>
    </source>
</evidence>
<reference evidence="5 6" key="1">
    <citation type="submission" date="2023-04" db="EMBL/GenBank/DDBJ databases">
        <title>Genome of Basidiobolus ranarum AG-B5.</title>
        <authorList>
            <person name="Stajich J.E."/>
            <person name="Carter-House D."/>
            <person name="Gryganskyi A."/>
        </authorList>
    </citation>
    <scope>NUCLEOTIDE SEQUENCE [LARGE SCALE GENOMIC DNA]</scope>
    <source>
        <strain evidence="5 6">AG-B5</strain>
    </source>
</reference>
<sequence length="69" mass="7814">MINRLDAIVFDKTGTLTIGKPIVNGVRMYLSSEHITRDSKTATFDSEKKEDHTKTLILSDAERFLCELV</sequence>
<dbReference type="InterPro" id="IPR023214">
    <property type="entry name" value="HAD_sf"/>
</dbReference>
<evidence type="ECO:0000256" key="4">
    <source>
        <dbReference type="ARBA" id="ARBA00023136"/>
    </source>
</evidence>
<evidence type="ECO:0000313" key="5">
    <source>
        <dbReference type="EMBL" id="KAK9754532.1"/>
    </source>
</evidence>
<dbReference type="Proteomes" id="UP001479436">
    <property type="component" value="Unassembled WGS sequence"/>
</dbReference>
<organism evidence="5 6">
    <name type="scientific">Basidiobolus ranarum</name>
    <dbReference type="NCBI Taxonomy" id="34480"/>
    <lineage>
        <taxon>Eukaryota</taxon>
        <taxon>Fungi</taxon>
        <taxon>Fungi incertae sedis</taxon>
        <taxon>Zoopagomycota</taxon>
        <taxon>Entomophthoromycotina</taxon>
        <taxon>Basidiobolomycetes</taxon>
        <taxon>Basidiobolales</taxon>
        <taxon>Basidiobolaceae</taxon>
        <taxon>Basidiobolus</taxon>
    </lineage>
</organism>
<gene>
    <name evidence="5" type="ORF">K7432_017886</name>
</gene>
<keyword evidence="6" id="KW-1185">Reference proteome</keyword>
<accession>A0ABR2WCU7</accession>
<dbReference type="InterPro" id="IPR023299">
    <property type="entry name" value="ATPase_P-typ_cyto_dom_N"/>
</dbReference>
<evidence type="ECO:0000313" key="6">
    <source>
        <dbReference type="Proteomes" id="UP001479436"/>
    </source>
</evidence>
<name>A0ABR2WCU7_9FUNG</name>